<keyword evidence="7 15" id="KW-0597">Phosphoprotein</keyword>
<dbReference type="RefSeq" id="WP_071113734.1">
    <property type="nucleotide sequence ID" value="NZ_MKCS01000001.1"/>
</dbReference>
<comment type="catalytic activity">
    <reaction evidence="15 18">
        <text>a 2'-deoxyribonucleoside 5'-diphosphate + ATP = a 2'-deoxyribonucleoside 5'-triphosphate + ADP</text>
        <dbReference type="Rhea" id="RHEA:44640"/>
        <dbReference type="ChEBI" id="CHEBI:30616"/>
        <dbReference type="ChEBI" id="CHEBI:61560"/>
        <dbReference type="ChEBI" id="CHEBI:73316"/>
        <dbReference type="ChEBI" id="CHEBI:456216"/>
        <dbReference type="EC" id="2.7.4.6"/>
    </reaction>
</comment>
<evidence type="ECO:0000256" key="17">
    <source>
        <dbReference type="RuleBase" id="RU004011"/>
    </source>
</evidence>
<dbReference type="GO" id="GO:0046872">
    <property type="term" value="F:metal ion binding"/>
    <property type="evidence" value="ECO:0007669"/>
    <property type="project" value="UniProtKB-KW"/>
</dbReference>
<sequence length="141" mass="15297">MAIERTLSIVKPDAVAKNVIGKIYDRFESAGLKVVAAKMKQLSRAEAEGFYAVHKERPFFKDLVDFMVSGPVMIQALEGENAVLKNRELMGATDPKKAEAGTIRADFAESIDANAVHGSDSVENAAIEVAYFFAASEISSR</sequence>
<evidence type="ECO:0000256" key="10">
    <source>
        <dbReference type="ARBA" id="ARBA00022741"/>
    </source>
</evidence>
<comment type="similarity">
    <text evidence="3 15 16 17">Belongs to the NDK family.</text>
</comment>
<keyword evidence="12 15" id="KW-0067">ATP-binding</keyword>
<evidence type="ECO:0000256" key="13">
    <source>
        <dbReference type="ARBA" id="ARBA00022842"/>
    </source>
</evidence>
<dbReference type="SMART" id="SM00562">
    <property type="entry name" value="NDK"/>
    <property type="match status" value="1"/>
</dbReference>
<gene>
    <name evidence="15" type="primary">ndk</name>
    <name evidence="21" type="ORF">BI344_09685</name>
    <name evidence="20" type="ORF">BI347_05940</name>
</gene>
<evidence type="ECO:0000313" key="20">
    <source>
        <dbReference type="EMBL" id="OHX13100.1"/>
    </source>
</evidence>
<keyword evidence="6 15" id="KW-0963">Cytoplasm</keyword>
<dbReference type="PROSITE" id="PS51374">
    <property type="entry name" value="NDPK_LIKE"/>
    <property type="match status" value="1"/>
</dbReference>
<comment type="subcellular location">
    <subcellularLocation>
        <location evidence="2 15">Cytoplasm</location>
    </subcellularLocation>
</comment>
<dbReference type="SUPFAM" id="SSF54919">
    <property type="entry name" value="Nucleoside diphosphate kinase, NDK"/>
    <property type="match status" value="1"/>
</dbReference>
<feature type="binding site" evidence="15 16">
    <location>
        <position position="114"/>
    </location>
    <ligand>
        <name>ATP</name>
        <dbReference type="ChEBI" id="CHEBI:30616"/>
    </ligand>
</feature>
<dbReference type="InterPro" id="IPR034907">
    <property type="entry name" value="NDK-like_dom"/>
</dbReference>
<evidence type="ECO:0000256" key="15">
    <source>
        <dbReference type="HAMAP-Rule" id="MF_00451"/>
    </source>
</evidence>
<evidence type="ECO:0000256" key="2">
    <source>
        <dbReference type="ARBA" id="ARBA00004496"/>
    </source>
</evidence>
<dbReference type="AlphaFoldDB" id="A0A1S1X130"/>
<evidence type="ECO:0000313" key="21">
    <source>
        <dbReference type="EMBL" id="OHX19372.1"/>
    </source>
</evidence>
<evidence type="ECO:0000256" key="11">
    <source>
        <dbReference type="ARBA" id="ARBA00022777"/>
    </source>
</evidence>
<dbReference type="GO" id="GO:0005524">
    <property type="term" value="F:ATP binding"/>
    <property type="evidence" value="ECO:0007669"/>
    <property type="project" value="UniProtKB-UniRule"/>
</dbReference>
<organism evidence="20 22">
    <name type="scientific">Chromobacterium sphagni</name>
    <dbReference type="NCBI Taxonomy" id="1903179"/>
    <lineage>
        <taxon>Bacteria</taxon>
        <taxon>Pseudomonadati</taxon>
        <taxon>Pseudomonadota</taxon>
        <taxon>Betaproteobacteria</taxon>
        <taxon>Neisseriales</taxon>
        <taxon>Chromobacteriaceae</taxon>
        <taxon>Chromobacterium</taxon>
    </lineage>
</organism>
<comment type="catalytic activity">
    <reaction evidence="15">
        <text>a ribonucleoside 5'-diphosphate + ATP = a ribonucleoside 5'-triphosphate + ADP</text>
        <dbReference type="Rhea" id="RHEA:18113"/>
        <dbReference type="ChEBI" id="CHEBI:30616"/>
        <dbReference type="ChEBI" id="CHEBI:57930"/>
        <dbReference type="ChEBI" id="CHEBI:61557"/>
        <dbReference type="ChEBI" id="CHEBI:456216"/>
        <dbReference type="EC" id="2.7.4.6"/>
    </reaction>
</comment>
<evidence type="ECO:0000313" key="23">
    <source>
        <dbReference type="Proteomes" id="UP000180280"/>
    </source>
</evidence>
<dbReference type="HAMAP" id="MF_00451">
    <property type="entry name" value="NDP_kinase"/>
    <property type="match status" value="1"/>
</dbReference>
<protein>
    <recommendedName>
        <fullName evidence="5 15">Nucleoside diphosphate kinase</fullName>
        <shortName evidence="15">NDK</shortName>
        <shortName evidence="15">NDP kinase</shortName>
        <ecNumber evidence="4 15">2.7.4.6</ecNumber>
    </recommendedName>
    <alternativeName>
        <fullName evidence="15">Nucleoside-2-P kinase</fullName>
    </alternativeName>
</protein>
<dbReference type="GO" id="GO:0004550">
    <property type="term" value="F:nucleoside diphosphate kinase activity"/>
    <property type="evidence" value="ECO:0007669"/>
    <property type="project" value="UniProtKB-UniRule"/>
</dbReference>
<dbReference type="GO" id="GO:0006228">
    <property type="term" value="P:UTP biosynthetic process"/>
    <property type="evidence" value="ECO:0007669"/>
    <property type="project" value="UniProtKB-UniRule"/>
</dbReference>
<dbReference type="PRINTS" id="PR01243">
    <property type="entry name" value="NUCDPKINASE"/>
</dbReference>
<proteinExistence type="inferred from homology"/>
<evidence type="ECO:0000259" key="19">
    <source>
        <dbReference type="SMART" id="SM00562"/>
    </source>
</evidence>
<dbReference type="EMBL" id="MKCT01000039">
    <property type="protein sequence ID" value="OHX19372.1"/>
    <property type="molecule type" value="Genomic_DNA"/>
</dbReference>
<name>A0A1S1X130_9NEIS</name>
<evidence type="ECO:0000256" key="1">
    <source>
        <dbReference type="ARBA" id="ARBA00001946"/>
    </source>
</evidence>
<dbReference type="STRING" id="1903179.BI347_05940"/>
<feature type="binding site" evidence="15 16">
    <location>
        <position position="59"/>
    </location>
    <ligand>
        <name>ATP</name>
        <dbReference type="ChEBI" id="CHEBI:30616"/>
    </ligand>
</feature>
<dbReference type="PROSITE" id="PS00469">
    <property type="entry name" value="NDPK"/>
    <property type="match status" value="1"/>
</dbReference>
<keyword evidence="11 15" id="KW-0418">Kinase</keyword>
<feature type="binding site" evidence="15 16">
    <location>
        <position position="87"/>
    </location>
    <ligand>
        <name>ATP</name>
        <dbReference type="ChEBI" id="CHEBI:30616"/>
    </ligand>
</feature>
<feature type="binding site" evidence="15 16">
    <location>
        <position position="104"/>
    </location>
    <ligand>
        <name>ATP</name>
        <dbReference type="ChEBI" id="CHEBI:30616"/>
    </ligand>
</feature>
<dbReference type="CDD" id="cd04413">
    <property type="entry name" value="NDPk_I"/>
    <property type="match status" value="1"/>
</dbReference>
<keyword evidence="14 15" id="KW-0546">Nucleotide metabolism</keyword>
<feature type="active site" description="Pros-phosphohistidine intermediate" evidence="15 16">
    <location>
        <position position="117"/>
    </location>
</feature>
<evidence type="ECO:0000313" key="22">
    <source>
        <dbReference type="Proteomes" id="UP000180088"/>
    </source>
</evidence>
<keyword evidence="10 15" id="KW-0547">Nucleotide-binding</keyword>
<accession>A0A1S1X130</accession>
<evidence type="ECO:0000256" key="5">
    <source>
        <dbReference type="ARBA" id="ARBA00017632"/>
    </source>
</evidence>
<dbReference type="EMBL" id="MKCS01000001">
    <property type="protein sequence ID" value="OHX13100.1"/>
    <property type="molecule type" value="Genomic_DNA"/>
</dbReference>
<evidence type="ECO:0000256" key="14">
    <source>
        <dbReference type="ARBA" id="ARBA00023080"/>
    </source>
</evidence>
<evidence type="ECO:0000256" key="12">
    <source>
        <dbReference type="ARBA" id="ARBA00022840"/>
    </source>
</evidence>
<feature type="binding site" evidence="15 16">
    <location>
        <position position="93"/>
    </location>
    <ligand>
        <name>ATP</name>
        <dbReference type="ChEBI" id="CHEBI:30616"/>
    </ligand>
</feature>
<dbReference type="InterPro" id="IPR001564">
    <property type="entry name" value="Nucleoside_diP_kinase"/>
</dbReference>
<evidence type="ECO:0000256" key="4">
    <source>
        <dbReference type="ARBA" id="ARBA00012966"/>
    </source>
</evidence>
<reference evidence="22 23" key="1">
    <citation type="submission" date="2016-09" db="EMBL/GenBank/DDBJ databases">
        <title>Chromobacterium muskegensis sp. nov., an insecticidal bacterium isolated from Sphagnum bogs.</title>
        <authorList>
            <person name="Sparks M.E."/>
            <person name="Blackburn M.B."/>
            <person name="Gundersen-Rindal D.E."/>
            <person name="Mitchell A."/>
            <person name="Farrar R."/>
            <person name="Kuhar D."/>
        </authorList>
    </citation>
    <scope>NUCLEOTIDE SEQUENCE [LARGE SCALE GENOMIC DNA]</scope>
    <source>
        <strain evidence="21 23">14B-1</strain>
        <strain evidence="20 22">37-2</strain>
    </source>
</reference>
<feature type="domain" description="Nucleoside diphosphate kinase-like" evidence="19">
    <location>
        <begin position="3"/>
        <end position="140"/>
    </location>
</feature>
<dbReference type="GO" id="GO:0005737">
    <property type="term" value="C:cytoplasm"/>
    <property type="evidence" value="ECO:0007669"/>
    <property type="project" value="UniProtKB-SubCell"/>
</dbReference>
<keyword evidence="8 15" id="KW-0808">Transferase</keyword>
<dbReference type="Gene3D" id="3.30.70.141">
    <property type="entry name" value="Nucleoside diphosphate kinase-like domain"/>
    <property type="match status" value="1"/>
</dbReference>
<dbReference type="Proteomes" id="UP000180088">
    <property type="component" value="Unassembled WGS sequence"/>
</dbReference>
<evidence type="ECO:0000256" key="18">
    <source>
        <dbReference type="RuleBase" id="RU004013"/>
    </source>
</evidence>
<dbReference type="NCBIfam" id="NF001908">
    <property type="entry name" value="PRK00668.1"/>
    <property type="match status" value="1"/>
</dbReference>
<evidence type="ECO:0000256" key="3">
    <source>
        <dbReference type="ARBA" id="ARBA00008142"/>
    </source>
</evidence>
<comment type="caution">
    <text evidence="20">The sequence shown here is derived from an EMBL/GenBank/DDBJ whole genome shotgun (WGS) entry which is preliminary data.</text>
</comment>
<evidence type="ECO:0000256" key="7">
    <source>
        <dbReference type="ARBA" id="ARBA00022553"/>
    </source>
</evidence>
<dbReference type="GO" id="GO:0006183">
    <property type="term" value="P:GTP biosynthetic process"/>
    <property type="evidence" value="ECO:0007669"/>
    <property type="project" value="UniProtKB-UniRule"/>
</dbReference>
<evidence type="ECO:0000256" key="6">
    <source>
        <dbReference type="ARBA" id="ARBA00022490"/>
    </source>
</evidence>
<evidence type="ECO:0000256" key="9">
    <source>
        <dbReference type="ARBA" id="ARBA00022723"/>
    </source>
</evidence>
<dbReference type="InterPro" id="IPR023005">
    <property type="entry name" value="Nucleoside_diP_kinase_AS"/>
</dbReference>
<dbReference type="FunFam" id="3.30.70.141:FF:000001">
    <property type="entry name" value="Nucleoside diphosphate kinase"/>
    <property type="match status" value="1"/>
</dbReference>
<keyword evidence="23" id="KW-1185">Reference proteome</keyword>
<keyword evidence="13 15" id="KW-0460">Magnesium</keyword>
<feature type="binding site" evidence="15 16">
    <location>
        <position position="11"/>
    </location>
    <ligand>
        <name>ATP</name>
        <dbReference type="ChEBI" id="CHEBI:30616"/>
    </ligand>
</feature>
<comment type="function">
    <text evidence="15">Major role in the synthesis of nucleoside triphosphates other than ATP. The ATP gamma phosphate is transferred to the NDP beta phosphate via a ping-pong mechanism, using a phosphorylated active-site intermediate.</text>
</comment>
<dbReference type="EC" id="2.7.4.6" evidence="4 15"/>
<dbReference type="Proteomes" id="UP000180280">
    <property type="component" value="Unassembled WGS sequence"/>
</dbReference>
<keyword evidence="9 15" id="KW-0479">Metal-binding</keyword>
<dbReference type="OrthoDB" id="9801161at2"/>
<dbReference type="PANTHER" id="PTHR11349">
    <property type="entry name" value="NUCLEOSIDE DIPHOSPHATE KINASE"/>
    <property type="match status" value="1"/>
</dbReference>
<comment type="cofactor">
    <cofactor evidence="1 15">
        <name>Mg(2+)</name>
        <dbReference type="ChEBI" id="CHEBI:18420"/>
    </cofactor>
</comment>
<evidence type="ECO:0000256" key="16">
    <source>
        <dbReference type="PROSITE-ProRule" id="PRU00706"/>
    </source>
</evidence>
<evidence type="ECO:0000256" key="8">
    <source>
        <dbReference type="ARBA" id="ARBA00022679"/>
    </source>
</evidence>
<dbReference type="InterPro" id="IPR036850">
    <property type="entry name" value="NDK-like_dom_sf"/>
</dbReference>
<dbReference type="Pfam" id="PF00334">
    <property type="entry name" value="NDK"/>
    <property type="match status" value="1"/>
</dbReference>
<comment type="subunit">
    <text evidence="15">Homotetramer.</text>
</comment>
<dbReference type="GO" id="GO:0006241">
    <property type="term" value="P:CTP biosynthetic process"/>
    <property type="evidence" value="ECO:0007669"/>
    <property type="project" value="UniProtKB-UniRule"/>
</dbReference>